<dbReference type="PANTHER" id="PTHR10977:SF3">
    <property type="entry name" value="DIPHOSPHOMEVALONATE DECARBOXYLASE"/>
    <property type="match status" value="1"/>
</dbReference>
<gene>
    <name evidence="2" type="ORF">SDC9_203547</name>
</gene>
<dbReference type="InterPro" id="IPR041431">
    <property type="entry name" value="Mvd1_C"/>
</dbReference>
<evidence type="ECO:0000313" key="2">
    <source>
        <dbReference type="EMBL" id="MPN55863.1"/>
    </source>
</evidence>
<name>A0A645J8P1_9ZZZZ</name>
<reference evidence="2" key="1">
    <citation type="submission" date="2019-08" db="EMBL/GenBank/DDBJ databases">
        <authorList>
            <person name="Kucharzyk K."/>
            <person name="Murdoch R.W."/>
            <person name="Higgins S."/>
            <person name="Loffler F."/>
        </authorList>
    </citation>
    <scope>NUCLEOTIDE SEQUENCE</scope>
</reference>
<protein>
    <recommendedName>
        <fullName evidence="1">Mvd1 C-terminal domain-containing protein</fullName>
    </recommendedName>
</protein>
<comment type="caution">
    <text evidence="2">The sequence shown here is derived from an EMBL/GenBank/DDBJ whole genome shotgun (WGS) entry which is preliminary data.</text>
</comment>
<dbReference type="InterPro" id="IPR036554">
    <property type="entry name" value="GHMP_kinase_C_sf"/>
</dbReference>
<dbReference type="AlphaFoldDB" id="A0A645J8P1"/>
<dbReference type="SUPFAM" id="SSF55060">
    <property type="entry name" value="GHMP Kinase, C-terminal domain"/>
    <property type="match status" value="1"/>
</dbReference>
<dbReference type="Pfam" id="PF18376">
    <property type="entry name" value="MDD_C"/>
    <property type="match status" value="1"/>
</dbReference>
<dbReference type="Gene3D" id="3.30.70.890">
    <property type="entry name" value="GHMP kinase, C-terminal domain"/>
    <property type="match status" value="1"/>
</dbReference>
<dbReference type="EMBL" id="VSSQ01125555">
    <property type="protein sequence ID" value="MPN55863.1"/>
    <property type="molecule type" value="Genomic_DNA"/>
</dbReference>
<accession>A0A645J8P1</accession>
<organism evidence="2">
    <name type="scientific">bioreactor metagenome</name>
    <dbReference type="NCBI Taxonomy" id="1076179"/>
    <lineage>
        <taxon>unclassified sequences</taxon>
        <taxon>metagenomes</taxon>
        <taxon>ecological metagenomes</taxon>
    </lineage>
</organism>
<dbReference type="PANTHER" id="PTHR10977">
    <property type="entry name" value="DIPHOSPHOMEVALONATE DECARBOXYLASE"/>
    <property type="match status" value="1"/>
</dbReference>
<evidence type="ECO:0000259" key="1">
    <source>
        <dbReference type="Pfam" id="PF18376"/>
    </source>
</evidence>
<proteinExistence type="predicted"/>
<sequence>MADTPRRLDICRNAIHKRDFQALSEIIELDSNMMHSVMMTSRPALFFWEPATLSIIKSVQSWRKTGIPTAYTLDAGANVHVICPAENAEDIKRRIASLPGVLDVLSSPAGGPAKLV</sequence>
<feature type="domain" description="Mvd1 C-terminal" evidence="1">
    <location>
        <begin position="5"/>
        <end position="96"/>
    </location>
</feature>